<gene>
    <name evidence="1" type="ORF">O1611_g2311</name>
</gene>
<evidence type="ECO:0000313" key="1">
    <source>
        <dbReference type="EMBL" id="KAJ8131313.1"/>
    </source>
</evidence>
<comment type="caution">
    <text evidence="1">The sequence shown here is derived from an EMBL/GenBank/DDBJ whole genome shotgun (WGS) entry which is preliminary data.</text>
</comment>
<evidence type="ECO:0000313" key="2">
    <source>
        <dbReference type="Proteomes" id="UP001153332"/>
    </source>
</evidence>
<organism evidence="1 2">
    <name type="scientific">Lasiodiplodia mahajangana</name>
    <dbReference type="NCBI Taxonomy" id="1108764"/>
    <lineage>
        <taxon>Eukaryota</taxon>
        <taxon>Fungi</taxon>
        <taxon>Dikarya</taxon>
        <taxon>Ascomycota</taxon>
        <taxon>Pezizomycotina</taxon>
        <taxon>Dothideomycetes</taxon>
        <taxon>Dothideomycetes incertae sedis</taxon>
        <taxon>Botryosphaeriales</taxon>
        <taxon>Botryosphaeriaceae</taxon>
        <taxon>Lasiodiplodia</taxon>
    </lineage>
</organism>
<keyword evidence="2" id="KW-1185">Reference proteome</keyword>
<accession>A0ACC2JUX7</accession>
<reference evidence="1" key="1">
    <citation type="submission" date="2022-12" db="EMBL/GenBank/DDBJ databases">
        <title>Genome Sequence of Lasiodiplodia mahajangana.</title>
        <authorList>
            <person name="Buettner E."/>
        </authorList>
    </citation>
    <scope>NUCLEOTIDE SEQUENCE</scope>
    <source>
        <strain evidence="1">VT137</strain>
    </source>
</reference>
<dbReference type="Proteomes" id="UP001153332">
    <property type="component" value="Unassembled WGS sequence"/>
</dbReference>
<dbReference type="EMBL" id="JAPUUL010000314">
    <property type="protein sequence ID" value="KAJ8131313.1"/>
    <property type="molecule type" value="Genomic_DNA"/>
</dbReference>
<name>A0ACC2JUX7_9PEZI</name>
<sequence>MAIPTPNQFVTNITLPRNAKFTGRDDILVNLHSILRLGIEGDLDDRRSYSCLVHATGGMGKTETALEYTFRLRGSYKYIFWLRSQTEELLLASFLEVVSILGLAKDRSLSAKEPWLLVYDNAEQLATIRQYWPASVRGAIIITSQNPALGIITTQQILLPPMTLDEGSQLIQNILQRGVSEKEEASQLCEHLGGLPLAIAHFSGAILRSQCTISQMSRSFLQRALSSKIWAMDNDTSASRQYNHTLNTVWDFAIERLSGDSRQLLEIIAFIDPDQIPVDLFLKLHVTPDLALWNIERLNQAVSGLCERNLVERYQHDELDTLRTHRALQRSILQRLDNDPKRRDRVFMEAVSLVRQALPPADFVKRGDPKQLKAFTDYLPQVVSLHSNFVQSEPTLPQTLELSTILHDAAFYGNHGLGQLSIPRKLLSTAGNICSSILESDSKRASEMLVHVLSSMGPLDVHLGSKDAARIARVVELLEDERQGAPFEQWTEEQRFLFARAQDDYGWFLVQTNQIDEAIRCFDRSVGHFQASGENLLMQLSACNRVVPLAVRQEKERVRAESAAALAAIVSSCGADSPTTVAFKFTVACAFFTIGDNSNALPLFEESFKARSAYFGAAHHLALGCQYCLAVSMQADGELEEAEKNLRAILSINNPGDGWREEDVMRVRFRLVIVLRKQNRPREADKISIEVDTYLQELRTAADDATLDDESLMAILDANVTISHGRTAGMWNDGTNWRSVDRQVPSTTAPTEERDGRESETRPA</sequence>
<protein>
    <submittedName>
        <fullName evidence="1">Uncharacterized protein</fullName>
    </submittedName>
</protein>
<proteinExistence type="predicted"/>